<accession>A0A8J3QRK1</accession>
<name>A0A8J3QRK1_9ACTN</name>
<evidence type="ECO:0000259" key="3">
    <source>
        <dbReference type="Pfam" id="PF01494"/>
    </source>
</evidence>
<evidence type="ECO:0000256" key="1">
    <source>
        <dbReference type="ARBA" id="ARBA00023002"/>
    </source>
</evidence>
<dbReference type="InterPro" id="IPR050493">
    <property type="entry name" value="FAD-dep_Monooxygenase_BioMet"/>
</dbReference>
<dbReference type="AlphaFoldDB" id="A0A8J3QRK1"/>
<evidence type="ECO:0000313" key="4">
    <source>
        <dbReference type="EMBL" id="GIH14512.1"/>
    </source>
</evidence>
<dbReference type="SUPFAM" id="SSF51905">
    <property type="entry name" value="FAD/NAD(P)-binding domain"/>
    <property type="match status" value="1"/>
</dbReference>
<sequence length="411" mass="43997">MNRTRSALVIGGGIAGPVTAMALQRAGIEATVYEAYPTTADGVGAGLSIAPNGLAALGIVGADDLVRQIGIPMTSLVMESWTGKRLAEFGGPASESSMQFVWRADLYRALHDETTRRDIRIEHGKRLVGAREDGDGVTARFADGSEATADILIGADGIKSATRALIDPGAPAPRYTGLLSFGARLADTGLPSSEGKMHMVYGKRAFFGYAVYDDGSGGWFVNLPRREPVSLEQVRETGAGRWLDVLRDAFAQDRTPAPHLLDRTDPAELLIVGPMEDLPNVPTWSAGRMVLVGDAAHAPSASSGQGASMAVESAVQLARCLRDLPYERAFAAYERLRRDRVERIVAAGARTNQDKAAGPVARVLRDLFLPATMKLLAKPEKMAWQFDYRIDWDAPVADPAPGATRQSVRAS</sequence>
<evidence type="ECO:0000256" key="2">
    <source>
        <dbReference type="ARBA" id="ARBA00023033"/>
    </source>
</evidence>
<keyword evidence="5" id="KW-1185">Reference proteome</keyword>
<gene>
    <name evidence="4" type="ORF">Raf01_26840</name>
</gene>
<dbReference type="GO" id="GO:0004497">
    <property type="term" value="F:monooxygenase activity"/>
    <property type="evidence" value="ECO:0007669"/>
    <property type="project" value="UniProtKB-KW"/>
</dbReference>
<dbReference type="RefSeq" id="WP_203918178.1">
    <property type="nucleotide sequence ID" value="NZ_BONZ01000026.1"/>
</dbReference>
<feature type="domain" description="FAD-binding" evidence="3">
    <location>
        <begin position="7"/>
        <end position="345"/>
    </location>
</feature>
<organism evidence="4 5">
    <name type="scientific">Rugosimonospora africana</name>
    <dbReference type="NCBI Taxonomy" id="556532"/>
    <lineage>
        <taxon>Bacteria</taxon>
        <taxon>Bacillati</taxon>
        <taxon>Actinomycetota</taxon>
        <taxon>Actinomycetes</taxon>
        <taxon>Micromonosporales</taxon>
        <taxon>Micromonosporaceae</taxon>
        <taxon>Rugosimonospora</taxon>
    </lineage>
</organism>
<protein>
    <submittedName>
        <fullName evidence="4">FAD-dependent oxidoreductase</fullName>
    </submittedName>
</protein>
<proteinExistence type="predicted"/>
<dbReference type="PANTHER" id="PTHR13789">
    <property type="entry name" value="MONOOXYGENASE"/>
    <property type="match status" value="1"/>
</dbReference>
<dbReference type="EMBL" id="BONZ01000026">
    <property type="protein sequence ID" value="GIH14512.1"/>
    <property type="molecule type" value="Genomic_DNA"/>
</dbReference>
<dbReference type="Proteomes" id="UP000642748">
    <property type="component" value="Unassembled WGS sequence"/>
</dbReference>
<dbReference type="PRINTS" id="PR00420">
    <property type="entry name" value="RNGMNOXGNASE"/>
</dbReference>
<keyword evidence="1" id="KW-0560">Oxidoreductase</keyword>
<dbReference type="PANTHER" id="PTHR13789:SF309">
    <property type="entry name" value="PUTATIVE (AFU_ORTHOLOGUE AFUA_6G14510)-RELATED"/>
    <property type="match status" value="1"/>
</dbReference>
<dbReference type="InterPro" id="IPR002938">
    <property type="entry name" value="FAD-bd"/>
</dbReference>
<dbReference type="Gene3D" id="3.50.50.60">
    <property type="entry name" value="FAD/NAD(P)-binding domain"/>
    <property type="match status" value="1"/>
</dbReference>
<keyword evidence="2" id="KW-0503">Monooxygenase</keyword>
<dbReference type="GO" id="GO:0071949">
    <property type="term" value="F:FAD binding"/>
    <property type="evidence" value="ECO:0007669"/>
    <property type="project" value="InterPro"/>
</dbReference>
<dbReference type="InterPro" id="IPR036188">
    <property type="entry name" value="FAD/NAD-bd_sf"/>
</dbReference>
<comment type="caution">
    <text evidence="4">The sequence shown here is derived from an EMBL/GenBank/DDBJ whole genome shotgun (WGS) entry which is preliminary data.</text>
</comment>
<evidence type="ECO:0000313" key="5">
    <source>
        <dbReference type="Proteomes" id="UP000642748"/>
    </source>
</evidence>
<dbReference type="Pfam" id="PF01494">
    <property type="entry name" value="FAD_binding_3"/>
    <property type="match status" value="1"/>
</dbReference>
<reference evidence="4" key="1">
    <citation type="submission" date="2021-01" db="EMBL/GenBank/DDBJ databases">
        <title>Whole genome shotgun sequence of Rugosimonospora africana NBRC 104875.</title>
        <authorList>
            <person name="Komaki H."/>
            <person name="Tamura T."/>
        </authorList>
    </citation>
    <scope>NUCLEOTIDE SEQUENCE</scope>
    <source>
        <strain evidence="4">NBRC 104875</strain>
    </source>
</reference>